<dbReference type="RefSeq" id="YP_009797316.1">
    <property type="nucleotide sequence ID" value="NC_047913.1"/>
</dbReference>
<evidence type="ECO:0000313" key="2">
    <source>
        <dbReference type="Proteomes" id="UP000241370"/>
    </source>
</evidence>
<dbReference type="KEGG" id="vg:54987729"/>
<protein>
    <submittedName>
        <fullName evidence="1">Addiction module toxin</fullName>
    </submittedName>
</protein>
<dbReference type="Proteomes" id="UP000241370">
    <property type="component" value="Segment"/>
</dbReference>
<reference evidence="1 2" key="1">
    <citation type="submission" date="2017-12" db="EMBL/GenBank/DDBJ databases">
        <title>Phages infecting Faecalibacterium prausnitzii belong to novel viral genera that help decipher intestinal viromes.</title>
        <authorList>
            <person name="Petit M.-A."/>
            <person name="De Paepe M."/>
            <person name="Benevides L."/>
            <person name="Langella P."/>
        </authorList>
    </citation>
    <scope>NUCLEOTIDE SEQUENCE [LARGE SCALE GENOMIC DNA]</scope>
</reference>
<name>A0A2K9VGW4_9CAUD</name>
<proteinExistence type="predicted"/>
<evidence type="ECO:0000313" key="1">
    <source>
        <dbReference type="EMBL" id="AUV61530.1"/>
    </source>
</evidence>
<organism evidence="1 2">
    <name type="scientific">Faecalibacterium phage FP_Mushu</name>
    <dbReference type="NCBI Taxonomy" id="2070185"/>
    <lineage>
        <taxon>Viruses</taxon>
        <taxon>Duplodnaviria</taxon>
        <taxon>Heunggongvirae</taxon>
        <taxon>Uroviricota</taxon>
        <taxon>Caudoviricetes</taxon>
        <taxon>Mushuvirus</taxon>
        <taxon>Mushuvirus mushu</taxon>
    </lineage>
</organism>
<accession>A0A2K9VGW4</accession>
<keyword evidence="2" id="KW-1185">Reference proteome</keyword>
<dbReference type="GeneID" id="54987729"/>
<sequence>MPKGKKRLTQREKAERAAIKKQLQADGVLPPDKPRLNRKKFAREVWEDFSEMDVYTADFYLRKAIMATVGPELHEVTSEQVGILKLMKLAVETDRFMQQLKKEGREQYSIGEYVEKVYNPVMNL</sequence>
<dbReference type="EMBL" id="MG711460">
    <property type="protein sequence ID" value="AUV61530.1"/>
    <property type="molecule type" value="Genomic_DNA"/>
</dbReference>